<evidence type="ECO:0000313" key="1">
    <source>
        <dbReference type="EMBL" id="AEW06614.1"/>
    </source>
</evidence>
<protein>
    <submittedName>
        <fullName evidence="1">Uncharacterized protein</fullName>
    </submittedName>
</protein>
<dbReference type="AlphaFoldDB" id="G8U1K9"/>
<reference evidence="1 2" key="2">
    <citation type="journal article" date="2012" name="Stand. Genomic Sci.">
        <title>Complete genome sequence of the moderately thermophilic mineral-sulfide-oxidizing firmicute Sulfobacillus acidophilus type strain (NAL(T)).</title>
        <authorList>
            <person name="Anderson I."/>
            <person name="Chertkov O."/>
            <person name="Chen A."/>
            <person name="Saunders E."/>
            <person name="Lapidus A."/>
            <person name="Nolan M."/>
            <person name="Lucas S."/>
            <person name="Hammon N."/>
            <person name="Deshpande S."/>
            <person name="Cheng J.F."/>
            <person name="Han C."/>
            <person name="Tapia R."/>
            <person name="Goodwin L.A."/>
            <person name="Pitluck S."/>
            <person name="Liolios K."/>
            <person name="Pagani I."/>
            <person name="Ivanova N."/>
            <person name="Mikhailova N."/>
            <person name="Pati A."/>
            <person name="Palaniappan K."/>
            <person name="Land M."/>
            <person name="Pan C."/>
            <person name="Rohde M."/>
            <person name="Pukall R."/>
            <person name="Goker M."/>
            <person name="Detter J.C."/>
            <person name="Woyke T."/>
            <person name="Bristow J."/>
            <person name="Eisen J.A."/>
            <person name="Markowitz V."/>
            <person name="Hugenholtz P."/>
            <person name="Kyrpides N.C."/>
            <person name="Klenk H.P."/>
            <person name="Mavromatis K."/>
        </authorList>
    </citation>
    <scope>NUCLEOTIDE SEQUENCE [LARGE SCALE GENOMIC DNA]</scope>
    <source>
        <strain evidence="2">ATCC 700253 / DSM 10332 / NAL</strain>
    </source>
</reference>
<gene>
    <name evidence="1" type="ordered locus">Sulac_3168</name>
</gene>
<keyword evidence="2" id="KW-1185">Reference proteome</keyword>
<dbReference type="Proteomes" id="UP000005439">
    <property type="component" value="Chromosome"/>
</dbReference>
<reference evidence="2" key="1">
    <citation type="submission" date="2011-12" db="EMBL/GenBank/DDBJ databases">
        <title>The complete genome of chromosome of Sulfobacillus acidophilus DSM 10332.</title>
        <authorList>
            <person name="Lucas S."/>
            <person name="Han J."/>
            <person name="Lapidus A."/>
            <person name="Bruce D."/>
            <person name="Goodwin L."/>
            <person name="Pitluck S."/>
            <person name="Peters L."/>
            <person name="Kyrpides N."/>
            <person name="Mavromatis K."/>
            <person name="Ivanova N."/>
            <person name="Mikhailova N."/>
            <person name="Chertkov O."/>
            <person name="Saunders E."/>
            <person name="Detter J.C."/>
            <person name="Tapia R."/>
            <person name="Han C."/>
            <person name="Land M."/>
            <person name="Hauser L."/>
            <person name="Markowitz V."/>
            <person name="Cheng J.-F."/>
            <person name="Hugenholtz P."/>
            <person name="Woyke T."/>
            <person name="Wu D."/>
            <person name="Pukall R."/>
            <person name="Gehrich-Schroeter G."/>
            <person name="Schneider S."/>
            <person name="Klenk H.-P."/>
            <person name="Eisen J.A."/>
        </authorList>
    </citation>
    <scope>NUCLEOTIDE SEQUENCE [LARGE SCALE GENOMIC DNA]</scope>
    <source>
        <strain evidence="2">ATCC 700253 / DSM 10332 / NAL</strain>
    </source>
</reference>
<sequence>MVGTLAQSPCGGTVVVAELTAGIRVYPVPFEARRLPTNVHRIGRPFWAGIFQFLCWGPLYHE</sequence>
<evidence type="ECO:0000313" key="2">
    <source>
        <dbReference type="Proteomes" id="UP000005439"/>
    </source>
</evidence>
<dbReference type="STRING" id="679936.Sulac_3168"/>
<organism evidence="1 2">
    <name type="scientific">Sulfobacillus acidophilus (strain ATCC 700253 / DSM 10332 / NAL)</name>
    <dbReference type="NCBI Taxonomy" id="679936"/>
    <lineage>
        <taxon>Bacteria</taxon>
        <taxon>Bacillati</taxon>
        <taxon>Bacillota</taxon>
        <taxon>Clostridia</taxon>
        <taxon>Eubacteriales</taxon>
        <taxon>Clostridiales Family XVII. Incertae Sedis</taxon>
        <taxon>Sulfobacillus</taxon>
    </lineage>
</organism>
<dbReference type="HOGENOM" id="CLU_2902577_0_0_9"/>
<dbReference type="EMBL" id="CP003179">
    <property type="protein sequence ID" value="AEW06614.1"/>
    <property type="molecule type" value="Genomic_DNA"/>
</dbReference>
<dbReference type="KEGG" id="sap:Sulac_3168"/>
<accession>G8U1K9</accession>
<proteinExistence type="predicted"/>
<name>G8U1K9_SULAD</name>